<dbReference type="PROSITE" id="PS50089">
    <property type="entry name" value="ZF_RING_2"/>
    <property type="match status" value="1"/>
</dbReference>
<dbReference type="SUPFAM" id="SSF57845">
    <property type="entry name" value="B-box zinc-binding domain"/>
    <property type="match status" value="1"/>
</dbReference>
<dbReference type="InterPro" id="IPR050143">
    <property type="entry name" value="TRIM/RBCC"/>
</dbReference>
<proteinExistence type="inferred from homology"/>
<dbReference type="SUPFAM" id="SSF49899">
    <property type="entry name" value="Concanavalin A-like lectins/glucanases"/>
    <property type="match status" value="1"/>
</dbReference>
<dbReference type="InterPro" id="IPR003877">
    <property type="entry name" value="SPRY_dom"/>
</dbReference>
<dbReference type="InterPro" id="IPR006574">
    <property type="entry name" value="PRY"/>
</dbReference>
<dbReference type="PANTHER" id="PTHR24103">
    <property type="entry name" value="E3 UBIQUITIN-PROTEIN LIGASE TRIM"/>
    <property type="match status" value="1"/>
</dbReference>
<dbReference type="SMART" id="SM00336">
    <property type="entry name" value="BBOX"/>
    <property type="match status" value="1"/>
</dbReference>
<accession>A0A672H9G7</accession>
<evidence type="ECO:0000259" key="9">
    <source>
        <dbReference type="PROSITE" id="PS50089"/>
    </source>
</evidence>
<evidence type="ECO:0000313" key="12">
    <source>
        <dbReference type="Ensembl" id="ENSSFAP00005025778.1"/>
    </source>
</evidence>
<sequence>MASRLENDLCCPVCCDFFVDPVILSCSHSFCRVCVQNWWTKTQTSQCPLCKIHSTGLLCNSAVQQLCERFHQLRPGSRSDGPDAVCSLHEEQLRLFCLEHRQPVCLVCRDSRKHSGHTIRPLEEAAQQHRQQLEEQLQPLKESLNRGRKALVNFDLAARHVTLQARRTEAQIKETFEKLRRLLKEEEEARLCALREEEEQKAGVMKEKMEALSRDIDALSLTVSVTEEQLRAEDVSFLLGFKAAEERVQRCSLLEEPGLPAGALLQEARHLGNLSFNVWIRMMDAVSFTPVVLDPNTADPEFLLSRDLSGVSVGERRRLPDNPERLSDSVLGSEALGPGAHGWDVQVGDGSGWELGLLSEAAAGGNDPQAGSWALWFSEGAYAAVSPSHQDFHLPVTGRFRRIRVQLDRNQGRLSFCDPDSGTHIHTFTHNFTQRMFPYIKAVNDFKILPGKFSVRVKKHT</sequence>
<feature type="domain" description="B box-type" evidence="10">
    <location>
        <begin position="81"/>
        <end position="122"/>
    </location>
</feature>
<evidence type="ECO:0000313" key="13">
    <source>
        <dbReference type="Proteomes" id="UP000472267"/>
    </source>
</evidence>
<organism evidence="12 13">
    <name type="scientific">Salarias fasciatus</name>
    <name type="common">Jewelled blenny</name>
    <name type="synonym">Blennius fasciatus</name>
    <dbReference type="NCBI Taxonomy" id="181472"/>
    <lineage>
        <taxon>Eukaryota</taxon>
        <taxon>Metazoa</taxon>
        <taxon>Chordata</taxon>
        <taxon>Craniata</taxon>
        <taxon>Vertebrata</taxon>
        <taxon>Euteleostomi</taxon>
        <taxon>Actinopterygii</taxon>
        <taxon>Neopterygii</taxon>
        <taxon>Teleostei</taxon>
        <taxon>Neoteleostei</taxon>
        <taxon>Acanthomorphata</taxon>
        <taxon>Ovalentaria</taxon>
        <taxon>Blenniimorphae</taxon>
        <taxon>Blenniiformes</taxon>
        <taxon>Blennioidei</taxon>
        <taxon>Blenniidae</taxon>
        <taxon>Salariinae</taxon>
        <taxon>Salarias</taxon>
    </lineage>
</organism>
<reference evidence="12" key="1">
    <citation type="submission" date="2019-06" db="EMBL/GenBank/DDBJ databases">
        <authorList>
            <consortium name="Wellcome Sanger Institute Data Sharing"/>
        </authorList>
    </citation>
    <scope>NUCLEOTIDE SEQUENCE [LARGE SCALE GENOMIC DNA]</scope>
</reference>
<evidence type="ECO:0000256" key="3">
    <source>
        <dbReference type="ARBA" id="ARBA00022490"/>
    </source>
</evidence>
<evidence type="ECO:0000256" key="2">
    <source>
        <dbReference type="ARBA" id="ARBA00008518"/>
    </source>
</evidence>
<dbReference type="InterPro" id="IPR017907">
    <property type="entry name" value="Znf_RING_CS"/>
</dbReference>
<dbReference type="Pfam" id="PF13765">
    <property type="entry name" value="PRY"/>
    <property type="match status" value="1"/>
</dbReference>
<comment type="subcellular location">
    <subcellularLocation>
        <location evidence="1">Cytoplasm</location>
    </subcellularLocation>
</comment>
<dbReference type="GO" id="GO:0005737">
    <property type="term" value="C:cytoplasm"/>
    <property type="evidence" value="ECO:0007669"/>
    <property type="project" value="UniProtKB-SubCell"/>
</dbReference>
<dbReference type="PROSITE" id="PS50188">
    <property type="entry name" value="B302_SPRY"/>
    <property type="match status" value="1"/>
</dbReference>
<evidence type="ECO:0000256" key="8">
    <source>
        <dbReference type="SAM" id="Coils"/>
    </source>
</evidence>
<dbReference type="InterPro" id="IPR013320">
    <property type="entry name" value="ConA-like_dom_sf"/>
</dbReference>
<dbReference type="InterPro" id="IPR001870">
    <property type="entry name" value="B30.2/SPRY"/>
</dbReference>
<protein>
    <submittedName>
        <fullName evidence="12">Nuclear factor 7, brain-like</fullName>
    </submittedName>
</protein>
<dbReference type="Pfam" id="PF00622">
    <property type="entry name" value="SPRY"/>
    <property type="match status" value="1"/>
</dbReference>
<keyword evidence="8" id="KW-0175">Coiled coil</keyword>
<dbReference type="OrthoDB" id="654191at2759"/>
<keyword evidence="5 7" id="KW-0863">Zinc-finger</keyword>
<dbReference type="InterPro" id="IPR000315">
    <property type="entry name" value="Znf_B-box"/>
</dbReference>
<dbReference type="SUPFAM" id="SSF57850">
    <property type="entry name" value="RING/U-box"/>
    <property type="match status" value="1"/>
</dbReference>
<evidence type="ECO:0000259" key="10">
    <source>
        <dbReference type="PROSITE" id="PS50119"/>
    </source>
</evidence>
<evidence type="ECO:0000256" key="1">
    <source>
        <dbReference type="ARBA" id="ARBA00004496"/>
    </source>
</evidence>
<dbReference type="Gene3D" id="3.30.160.60">
    <property type="entry name" value="Classic Zinc Finger"/>
    <property type="match status" value="1"/>
</dbReference>
<feature type="coiled-coil region" evidence="8">
    <location>
        <begin position="123"/>
        <end position="229"/>
    </location>
</feature>
<feature type="domain" description="B30.2/SPRY" evidence="11">
    <location>
        <begin position="271"/>
        <end position="458"/>
    </location>
</feature>
<dbReference type="PROSITE" id="PS50119">
    <property type="entry name" value="ZF_BBOX"/>
    <property type="match status" value="1"/>
</dbReference>
<feature type="domain" description="RING-type" evidence="9">
    <location>
        <begin position="11"/>
        <end position="51"/>
    </location>
</feature>
<dbReference type="InterPro" id="IPR001841">
    <property type="entry name" value="Znf_RING"/>
</dbReference>
<evidence type="ECO:0000256" key="5">
    <source>
        <dbReference type="ARBA" id="ARBA00022771"/>
    </source>
</evidence>
<dbReference type="GO" id="GO:0008270">
    <property type="term" value="F:zinc ion binding"/>
    <property type="evidence" value="ECO:0007669"/>
    <property type="project" value="UniProtKB-KW"/>
</dbReference>
<evidence type="ECO:0000256" key="4">
    <source>
        <dbReference type="ARBA" id="ARBA00022723"/>
    </source>
</evidence>
<dbReference type="FunCoup" id="A0A672H9G7">
    <property type="interactions" value="178"/>
</dbReference>
<dbReference type="InterPro" id="IPR043136">
    <property type="entry name" value="B30.2/SPRY_sf"/>
</dbReference>
<dbReference type="InterPro" id="IPR013083">
    <property type="entry name" value="Znf_RING/FYVE/PHD"/>
</dbReference>
<keyword evidence="13" id="KW-1185">Reference proteome</keyword>
<dbReference type="SMART" id="SM00184">
    <property type="entry name" value="RING"/>
    <property type="match status" value="1"/>
</dbReference>
<dbReference type="Gene3D" id="2.60.120.920">
    <property type="match status" value="1"/>
</dbReference>
<dbReference type="PROSITE" id="PS00518">
    <property type="entry name" value="ZF_RING_1"/>
    <property type="match status" value="1"/>
</dbReference>
<dbReference type="AlphaFoldDB" id="A0A672H9G7"/>
<dbReference type="Pfam" id="PF00097">
    <property type="entry name" value="zf-C3HC4"/>
    <property type="match status" value="1"/>
</dbReference>
<keyword evidence="4" id="KW-0479">Metal-binding</keyword>
<name>A0A672H9G7_SALFA</name>
<reference evidence="12" key="2">
    <citation type="submission" date="2025-08" db="UniProtKB">
        <authorList>
            <consortium name="Ensembl"/>
        </authorList>
    </citation>
    <scope>IDENTIFICATION</scope>
</reference>
<dbReference type="InParanoid" id="A0A672H9G7"/>
<reference evidence="12" key="3">
    <citation type="submission" date="2025-09" db="UniProtKB">
        <authorList>
            <consortium name="Ensembl"/>
        </authorList>
    </citation>
    <scope>IDENTIFICATION</scope>
</reference>
<dbReference type="RefSeq" id="XP_029971124.1">
    <property type="nucleotide sequence ID" value="XM_030115264.1"/>
</dbReference>
<gene>
    <name evidence="12" type="primary">LOC115405629</name>
</gene>
<dbReference type="OMA" id="MFPFFIS"/>
<dbReference type="Ensembl" id="ENSSFAT00005026798.1">
    <property type="protein sequence ID" value="ENSSFAP00005025778.1"/>
    <property type="gene ID" value="ENSSFAG00005013264.1"/>
</dbReference>
<comment type="similarity">
    <text evidence="2">Belongs to the TRIM/RBCC family.</text>
</comment>
<dbReference type="Pfam" id="PF00643">
    <property type="entry name" value="zf-B_box"/>
    <property type="match status" value="1"/>
</dbReference>
<evidence type="ECO:0000256" key="6">
    <source>
        <dbReference type="ARBA" id="ARBA00022833"/>
    </source>
</evidence>
<dbReference type="Gene3D" id="3.30.40.10">
    <property type="entry name" value="Zinc/RING finger domain, C3HC4 (zinc finger)"/>
    <property type="match status" value="1"/>
</dbReference>
<dbReference type="InterPro" id="IPR018957">
    <property type="entry name" value="Znf_C3HC4_RING-type"/>
</dbReference>
<keyword evidence="3" id="KW-0963">Cytoplasm</keyword>
<dbReference type="PRINTS" id="PR01407">
    <property type="entry name" value="BUTYPHLNCDUF"/>
</dbReference>
<evidence type="ECO:0000259" key="11">
    <source>
        <dbReference type="PROSITE" id="PS50188"/>
    </source>
</evidence>
<dbReference type="Proteomes" id="UP000472267">
    <property type="component" value="Chromosome 18"/>
</dbReference>
<dbReference type="GeneID" id="115405629"/>
<dbReference type="SMART" id="SM00589">
    <property type="entry name" value="PRY"/>
    <property type="match status" value="1"/>
</dbReference>
<evidence type="ECO:0000256" key="7">
    <source>
        <dbReference type="PROSITE-ProRule" id="PRU00024"/>
    </source>
</evidence>
<keyword evidence="6" id="KW-0862">Zinc</keyword>
<dbReference type="InterPro" id="IPR003879">
    <property type="entry name" value="Butyrophylin_SPRY"/>
</dbReference>